<proteinExistence type="predicted"/>
<organism evidence="1 2">
    <name type="scientific">Musa acuminata subsp. malaccensis</name>
    <name type="common">Wild banana</name>
    <name type="synonym">Musa malaccensis</name>
    <dbReference type="NCBI Taxonomy" id="214687"/>
    <lineage>
        <taxon>Eukaryota</taxon>
        <taxon>Viridiplantae</taxon>
        <taxon>Streptophyta</taxon>
        <taxon>Embryophyta</taxon>
        <taxon>Tracheophyta</taxon>
        <taxon>Spermatophyta</taxon>
        <taxon>Magnoliopsida</taxon>
        <taxon>Liliopsida</taxon>
        <taxon>Zingiberales</taxon>
        <taxon>Musaceae</taxon>
        <taxon>Musa</taxon>
    </lineage>
</organism>
<dbReference type="AlphaFoldDB" id="A0A804JNX1"/>
<reference evidence="1" key="1">
    <citation type="submission" date="2021-05" db="UniProtKB">
        <authorList>
            <consortium name="EnsemblPlants"/>
        </authorList>
    </citation>
    <scope>IDENTIFICATION</scope>
    <source>
        <strain evidence="1">subsp. malaccensis</strain>
    </source>
</reference>
<dbReference type="InParanoid" id="A0A804JNX1"/>
<name>A0A804JNX1_MUSAM</name>
<dbReference type="Proteomes" id="UP000012960">
    <property type="component" value="Unplaced"/>
</dbReference>
<accession>A0A804JNX1</accession>
<evidence type="ECO:0000313" key="1">
    <source>
        <dbReference type="EnsemblPlants" id="Ma06_p35170.1"/>
    </source>
</evidence>
<evidence type="ECO:0000313" key="2">
    <source>
        <dbReference type="Proteomes" id="UP000012960"/>
    </source>
</evidence>
<sequence>ITTLDIDSDQDYISMVMASHGYLYISMKPKYSAFSLQCSVFQS</sequence>
<dbReference type="EnsemblPlants" id="Ma06_t35170.1">
    <property type="protein sequence ID" value="Ma06_p35170.1"/>
    <property type="gene ID" value="Ma06_g35170"/>
</dbReference>
<protein>
    <submittedName>
        <fullName evidence="1">Uncharacterized protein</fullName>
    </submittedName>
</protein>
<dbReference type="Gramene" id="Ma06_t35170.1">
    <property type="protein sequence ID" value="Ma06_p35170.1"/>
    <property type="gene ID" value="Ma06_g35170"/>
</dbReference>
<keyword evidence="2" id="KW-1185">Reference proteome</keyword>